<dbReference type="GO" id="GO:0010181">
    <property type="term" value="F:FMN binding"/>
    <property type="evidence" value="ECO:0007669"/>
    <property type="project" value="InterPro"/>
</dbReference>
<dbReference type="InterPro" id="IPR001226">
    <property type="entry name" value="Flavodoxin_CS"/>
</dbReference>
<feature type="domain" description="Flavodoxin-like" evidence="1">
    <location>
        <begin position="7"/>
        <end position="172"/>
    </location>
</feature>
<name>A0A4Q7WME8_9ACTN</name>
<reference evidence="2 3" key="1">
    <citation type="journal article" date="2015" name="Stand. Genomic Sci.">
        <title>Genomic Encyclopedia of Bacterial and Archaeal Type Strains, Phase III: the genomes of soil and plant-associated and newly described type strains.</title>
        <authorList>
            <person name="Whitman W.B."/>
            <person name="Woyke T."/>
            <person name="Klenk H.P."/>
            <person name="Zhou Y."/>
            <person name="Lilburn T.G."/>
            <person name="Beck B.J."/>
            <person name="De Vos P."/>
            <person name="Vandamme P."/>
            <person name="Eisen J.A."/>
            <person name="Garrity G."/>
            <person name="Hugenholtz P."/>
            <person name="Kyrpides N.C."/>
        </authorList>
    </citation>
    <scope>NUCLEOTIDE SEQUENCE [LARGE SCALE GENOMIC DNA]</scope>
    <source>
        <strain evidence="2 3">VKM Ac-2540</strain>
    </source>
</reference>
<dbReference type="EMBL" id="SHKR01000015">
    <property type="protein sequence ID" value="RZU11297.1"/>
    <property type="molecule type" value="Genomic_DNA"/>
</dbReference>
<dbReference type="PROSITE" id="PS50902">
    <property type="entry name" value="FLAVODOXIN_LIKE"/>
    <property type="match status" value="1"/>
</dbReference>
<dbReference type="PROSITE" id="PS00201">
    <property type="entry name" value="FLAVODOXIN"/>
    <property type="match status" value="1"/>
</dbReference>
<dbReference type="RefSeq" id="WP_198681987.1">
    <property type="nucleotide sequence ID" value="NZ_SHKR01000015.1"/>
</dbReference>
<proteinExistence type="predicted"/>
<dbReference type="SUPFAM" id="SSF52218">
    <property type="entry name" value="Flavoproteins"/>
    <property type="match status" value="1"/>
</dbReference>
<dbReference type="InterPro" id="IPR008254">
    <property type="entry name" value="Flavodoxin/NO_synth"/>
</dbReference>
<evidence type="ECO:0000313" key="3">
    <source>
        <dbReference type="Proteomes" id="UP000292027"/>
    </source>
</evidence>
<comment type="caution">
    <text evidence="2">The sequence shown here is derived from an EMBL/GenBank/DDBJ whole genome shotgun (WGS) entry which is preliminary data.</text>
</comment>
<keyword evidence="3" id="KW-1185">Reference proteome</keyword>
<evidence type="ECO:0000259" key="1">
    <source>
        <dbReference type="PROSITE" id="PS50902"/>
    </source>
</evidence>
<dbReference type="InterPro" id="IPR029039">
    <property type="entry name" value="Flavoprotein-like_sf"/>
</dbReference>
<evidence type="ECO:0000313" key="2">
    <source>
        <dbReference type="EMBL" id="RZU11297.1"/>
    </source>
</evidence>
<organism evidence="2 3">
    <name type="scientific">Kribbella rubisoli</name>
    <dbReference type="NCBI Taxonomy" id="3075929"/>
    <lineage>
        <taxon>Bacteria</taxon>
        <taxon>Bacillati</taxon>
        <taxon>Actinomycetota</taxon>
        <taxon>Actinomycetes</taxon>
        <taxon>Propionibacteriales</taxon>
        <taxon>Kribbellaceae</taxon>
        <taxon>Kribbella</taxon>
    </lineage>
</organism>
<protein>
    <submittedName>
        <fullName evidence="2">Flavodoxin</fullName>
    </submittedName>
</protein>
<dbReference type="AlphaFoldDB" id="A0A4Q7WME8"/>
<dbReference type="Proteomes" id="UP000292027">
    <property type="component" value="Unassembled WGS sequence"/>
</dbReference>
<accession>A0A4Q7WME8</accession>
<gene>
    <name evidence="2" type="ORF">EV645_6458</name>
</gene>
<sequence>MSETVRALIVYETMFGNTERIARAIRDGLRQYLPAETVPVNRAPSVVPGDVGLLIVGGPTHAFSMSRPSTRQEAWKQGDVVFPIEVGIREWLAVLEPPTGRQSDLLRVATFDTRIAKVRRLPGSAARSAARLLRRMGLRPLSTSESFFVNETTGPISDVEIERAQSWGDELGRLLTRTAKVA</sequence>
<dbReference type="GO" id="GO:0009055">
    <property type="term" value="F:electron transfer activity"/>
    <property type="evidence" value="ECO:0007669"/>
    <property type="project" value="InterPro"/>
</dbReference>
<dbReference type="Gene3D" id="3.40.50.360">
    <property type="match status" value="1"/>
</dbReference>